<dbReference type="AlphaFoldDB" id="A0A835XWJ2"/>
<dbReference type="EMBL" id="JAEHOE010000052">
    <property type="protein sequence ID" value="KAG2491506.1"/>
    <property type="molecule type" value="Genomic_DNA"/>
</dbReference>
<accession>A0A835XWJ2</accession>
<name>A0A835XWJ2_9CHLO</name>
<comment type="caution">
    <text evidence="1">The sequence shown here is derived from an EMBL/GenBank/DDBJ whole genome shotgun (WGS) entry which is preliminary data.</text>
</comment>
<gene>
    <name evidence="1" type="ORF">HYH03_010083</name>
</gene>
<keyword evidence="2" id="KW-1185">Reference proteome</keyword>
<sequence>MLQSVPKLEMLTLEVSMAESSSDQPQEPCAFSQLAHLKHLSLCDYAWVPHIDAAVASRLESLAVDALEGPNKQYDLSKLPAAFAKMATLKSLQLSATAGEACFSPKECRLLLDAAPPFLETLTLHRVEPSEDMSVTVTCTFANGLLACVRLEDQLGFQGATQAQLGAFWARALLPSRKLGPRLPRLILDMILVVDGGEGEVPDAGAAEVLLARCSEVQLGSLNVDAGASVEAVERAARLYGLPARISHHALSVGGVYLRQGDAPPLGASGLKLPSIPLPPAPLPLRPAAVVERVVERLAAAAGTSSEAFNSCVLLRGTYVRELLAHPTARRIWVGGLAWVTNAASNGQGTVEAFWTLPSVGAVVLQCGRGPTGQAVAEVAAEKARGCQVVAEMDPAAAAGLIEALTTGPSVEYSVDRVLQALWDGAEEGGPGPATGSREGELARLRWLLETWEGLRGIMTKMHIAPGA</sequence>
<evidence type="ECO:0000313" key="1">
    <source>
        <dbReference type="EMBL" id="KAG2491506.1"/>
    </source>
</evidence>
<dbReference type="Proteomes" id="UP000612055">
    <property type="component" value="Unassembled WGS sequence"/>
</dbReference>
<protein>
    <submittedName>
        <fullName evidence="1">Uncharacterized protein</fullName>
    </submittedName>
</protein>
<reference evidence="1" key="1">
    <citation type="journal article" date="2020" name="bioRxiv">
        <title>Comparative genomics of Chlamydomonas.</title>
        <authorList>
            <person name="Craig R.J."/>
            <person name="Hasan A.R."/>
            <person name="Ness R.W."/>
            <person name="Keightley P.D."/>
        </authorList>
    </citation>
    <scope>NUCLEOTIDE SEQUENCE</scope>
    <source>
        <strain evidence="1">CCAP 11/70</strain>
    </source>
</reference>
<evidence type="ECO:0000313" key="2">
    <source>
        <dbReference type="Proteomes" id="UP000612055"/>
    </source>
</evidence>
<organism evidence="1 2">
    <name type="scientific">Edaphochlamys debaryana</name>
    <dbReference type="NCBI Taxonomy" id="47281"/>
    <lineage>
        <taxon>Eukaryota</taxon>
        <taxon>Viridiplantae</taxon>
        <taxon>Chlorophyta</taxon>
        <taxon>core chlorophytes</taxon>
        <taxon>Chlorophyceae</taxon>
        <taxon>CS clade</taxon>
        <taxon>Chlamydomonadales</taxon>
        <taxon>Chlamydomonadales incertae sedis</taxon>
        <taxon>Edaphochlamys</taxon>
    </lineage>
</organism>
<proteinExistence type="predicted"/>